<dbReference type="Proteomes" id="UP000544222">
    <property type="component" value="Unassembled WGS sequence"/>
</dbReference>
<gene>
    <name evidence="2" type="ORF">FHX64_000330</name>
</gene>
<organism evidence="2 3">
    <name type="scientific">Microbacter margulisiae</name>
    <dbReference type="NCBI Taxonomy" id="1350067"/>
    <lineage>
        <taxon>Bacteria</taxon>
        <taxon>Pseudomonadati</taxon>
        <taxon>Bacteroidota</taxon>
        <taxon>Bacteroidia</taxon>
        <taxon>Bacteroidales</taxon>
        <taxon>Porphyromonadaceae</taxon>
        <taxon>Microbacter</taxon>
    </lineage>
</organism>
<evidence type="ECO:0000313" key="2">
    <source>
        <dbReference type="EMBL" id="MBB3186167.1"/>
    </source>
</evidence>
<sequence length="79" mass="9207">MKKRSNITLLIIGILLLSIPVVGYWSFKHPQKNYPSMWEYFNSIRHHPDHSSLKYNIKITYDSDTGSSSQIIQDSISHE</sequence>
<feature type="transmembrane region" description="Helical" evidence="1">
    <location>
        <begin position="7"/>
        <end position="27"/>
    </location>
</feature>
<dbReference type="RefSeq" id="WP_183412104.1">
    <property type="nucleotide sequence ID" value="NZ_JACHYB010000001.1"/>
</dbReference>
<name>A0A7W5H1B0_9PORP</name>
<keyword evidence="1" id="KW-1133">Transmembrane helix</keyword>
<proteinExistence type="predicted"/>
<dbReference type="EMBL" id="JACHYB010000001">
    <property type="protein sequence ID" value="MBB3186167.1"/>
    <property type="molecule type" value="Genomic_DNA"/>
</dbReference>
<keyword evidence="3" id="KW-1185">Reference proteome</keyword>
<keyword evidence="1" id="KW-0472">Membrane</keyword>
<evidence type="ECO:0000256" key="1">
    <source>
        <dbReference type="SAM" id="Phobius"/>
    </source>
</evidence>
<comment type="caution">
    <text evidence="2">The sequence shown here is derived from an EMBL/GenBank/DDBJ whole genome shotgun (WGS) entry which is preliminary data.</text>
</comment>
<keyword evidence="1" id="KW-0812">Transmembrane</keyword>
<accession>A0A7W5H1B0</accession>
<evidence type="ECO:0000313" key="3">
    <source>
        <dbReference type="Proteomes" id="UP000544222"/>
    </source>
</evidence>
<protein>
    <submittedName>
        <fullName evidence="2">Uncharacterized protein</fullName>
    </submittedName>
</protein>
<reference evidence="2 3" key="1">
    <citation type="submission" date="2020-08" db="EMBL/GenBank/DDBJ databases">
        <title>Genomic Encyclopedia of Type Strains, Phase IV (KMG-IV): sequencing the most valuable type-strain genomes for metagenomic binning, comparative biology and taxonomic classification.</title>
        <authorList>
            <person name="Goeker M."/>
        </authorList>
    </citation>
    <scope>NUCLEOTIDE SEQUENCE [LARGE SCALE GENOMIC DNA]</scope>
    <source>
        <strain evidence="2 3">DSM 27471</strain>
    </source>
</reference>
<dbReference type="AlphaFoldDB" id="A0A7W5H1B0"/>